<protein>
    <submittedName>
        <fullName evidence="7">Uncharacterized protein</fullName>
    </submittedName>
</protein>
<feature type="transmembrane region" description="Helical" evidence="6">
    <location>
        <begin position="351"/>
        <end position="371"/>
    </location>
</feature>
<reference evidence="7 8" key="1">
    <citation type="submission" date="2015-05" db="EMBL/GenBank/DDBJ databases">
        <title>Complete genome sequence of Lactobacillus salivarius Ren, a probiotic strain with antitumor activity.</title>
        <authorList>
            <person name="Sun E."/>
            <person name="Zhao L."/>
            <person name="Liu S."/>
            <person name="Zhang M."/>
            <person name="Guo H."/>
            <person name="Ren F."/>
        </authorList>
    </citation>
    <scope>NUCLEOTIDE SEQUENCE [LARGE SCALE GENOMIC DNA]</scope>
    <source>
        <strain evidence="7 8">Ren</strain>
    </source>
</reference>
<comment type="subcellular location">
    <subcellularLocation>
        <location evidence="1">Cell membrane</location>
        <topology evidence="1">Multi-pass membrane protein</topology>
    </subcellularLocation>
</comment>
<dbReference type="RefSeq" id="WP_047035950.1">
    <property type="nucleotide sequence ID" value="NZ_CP011403.1"/>
</dbReference>
<evidence type="ECO:0000256" key="5">
    <source>
        <dbReference type="ARBA" id="ARBA00023136"/>
    </source>
</evidence>
<evidence type="ECO:0000313" key="8">
    <source>
        <dbReference type="Proteomes" id="UP000035027"/>
    </source>
</evidence>
<feature type="transmembrane region" description="Helical" evidence="6">
    <location>
        <begin position="113"/>
        <end position="132"/>
    </location>
</feature>
<dbReference type="PANTHER" id="PTHR30250:SF11">
    <property type="entry name" value="O-ANTIGEN TRANSPORTER-RELATED"/>
    <property type="match status" value="1"/>
</dbReference>
<accession>A0A0F7Q093</accession>
<evidence type="ECO:0000256" key="3">
    <source>
        <dbReference type="ARBA" id="ARBA00022692"/>
    </source>
</evidence>
<sequence>MDKRYKRLVGNSIIFAIGNFGSKLMQFIMIPIYSYALSTYEFGKVDLLTNIVYLLAPIVSFDLFDGAFRFALDKFEDKNRIFSTSFITLVGMSVIMFIIGSICSIFVTGYPIMYTVILLIITIFFSLVSNFARAIGFVKHFAIAGIINTFTMGVANIILLLVVKLGIEGYLVSFCVGQFIGILYLFIATDIPNYLSVREYSLETLKKLLKYSIPLIPNGLAWWLNSTSDRVFVLGILGPSYNGIYAMASKIPSAISTILSVFFQSWQISVVEEYDKKDSMKFINTVYDTLSSLLFCAAVLLVAVIKPVFNLILSANYYNGWKLIPILLLSVIYTNIASFLGTMYTANKKTVGILTTTVYGAIINVILTVVFLNMIGLNGAAVANAVSFFVVSLLRYKYMKKLGKIRINFRKAIYLHVMFIVSCLSVYILKSNITIFMVGILLIVAQIILDSNLKLLLKGVIMRCTK</sequence>
<dbReference type="Proteomes" id="UP000035027">
    <property type="component" value="Chromosome"/>
</dbReference>
<dbReference type="InterPro" id="IPR002797">
    <property type="entry name" value="Polysacc_synth"/>
</dbReference>
<feature type="transmembrane region" description="Helical" evidence="6">
    <location>
        <begin position="286"/>
        <end position="309"/>
    </location>
</feature>
<feature type="transmembrane region" description="Helical" evidence="6">
    <location>
        <begin position="169"/>
        <end position="187"/>
    </location>
</feature>
<dbReference type="EMBL" id="CP011403">
    <property type="protein sequence ID" value="AKI05024.1"/>
    <property type="molecule type" value="Genomic_DNA"/>
</dbReference>
<dbReference type="AlphaFoldDB" id="A0A0F7Q093"/>
<organism evidence="7 8">
    <name type="scientific">Ligilactobacillus salivarius str. Ren</name>
    <dbReference type="NCBI Taxonomy" id="1194971"/>
    <lineage>
        <taxon>Bacteria</taxon>
        <taxon>Bacillati</taxon>
        <taxon>Bacillota</taxon>
        <taxon>Bacilli</taxon>
        <taxon>Lactobacillales</taxon>
        <taxon>Lactobacillaceae</taxon>
        <taxon>Ligilactobacillus</taxon>
    </lineage>
</organism>
<dbReference type="Pfam" id="PF01943">
    <property type="entry name" value="Polysacc_synt"/>
    <property type="match status" value="1"/>
</dbReference>
<evidence type="ECO:0000256" key="6">
    <source>
        <dbReference type="SAM" id="Phobius"/>
    </source>
</evidence>
<feature type="transmembrane region" description="Helical" evidence="6">
    <location>
        <begin position="141"/>
        <end position="163"/>
    </location>
</feature>
<evidence type="ECO:0000256" key="1">
    <source>
        <dbReference type="ARBA" id="ARBA00004651"/>
    </source>
</evidence>
<dbReference type="PANTHER" id="PTHR30250">
    <property type="entry name" value="PST FAMILY PREDICTED COLANIC ACID TRANSPORTER"/>
    <property type="match status" value="1"/>
</dbReference>
<feature type="transmembrane region" description="Helical" evidence="6">
    <location>
        <begin position="51"/>
        <end position="72"/>
    </location>
</feature>
<feature type="transmembrane region" description="Helical" evidence="6">
    <location>
        <begin position="412"/>
        <end position="429"/>
    </location>
</feature>
<keyword evidence="5 6" id="KW-0472">Membrane</keyword>
<feature type="transmembrane region" description="Helical" evidence="6">
    <location>
        <begin position="12"/>
        <end position="36"/>
    </location>
</feature>
<keyword evidence="3 6" id="KW-0812">Transmembrane</keyword>
<name>A0A0F7Q093_9LACO</name>
<evidence type="ECO:0000313" key="7">
    <source>
        <dbReference type="EMBL" id="AKI05024.1"/>
    </source>
</evidence>
<evidence type="ECO:0000256" key="2">
    <source>
        <dbReference type="ARBA" id="ARBA00022475"/>
    </source>
</evidence>
<gene>
    <name evidence="7" type="ORF">LsR_01482</name>
</gene>
<feature type="transmembrane region" description="Helical" evidence="6">
    <location>
        <begin position="435"/>
        <end position="457"/>
    </location>
</feature>
<dbReference type="PATRIC" id="fig|1194971.3.peg.1487"/>
<keyword evidence="4 6" id="KW-1133">Transmembrane helix</keyword>
<evidence type="ECO:0000256" key="4">
    <source>
        <dbReference type="ARBA" id="ARBA00022989"/>
    </source>
</evidence>
<dbReference type="InterPro" id="IPR050833">
    <property type="entry name" value="Poly_Biosynth_Transport"/>
</dbReference>
<feature type="transmembrane region" description="Helical" evidence="6">
    <location>
        <begin position="321"/>
        <end position="344"/>
    </location>
</feature>
<dbReference type="GO" id="GO:0005886">
    <property type="term" value="C:plasma membrane"/>
    <property type="evidence" value="ECO:0007669"/>
    <property type="project" value="UniProtKB-SubCell"/>
</dbReference>
<feature type="transmembrane region" description="Helical" evidence="6">
    <location>
        <begin position="377"/>
        <end position="396"/>
    </location>
</feature>
<proteinExistence type="predicted"/>
<feature type="transmembrane region" description="Helical" evidence="6">
    <location>
        <begin position="84"/>
        <end position="107"/>
    </location>
</feature>
<keyword evidence="2" id="KW-1003">Cell membrane</keyword>